<accession>A0A2R8AS44</accession>
<dbReference type="InterPro" id="IPR036259">
    <property type="entry name" value="MFS_trans_sf"/>
</dbReference>
<feature type="transmembrane region" description="Helical" evidence="8">
    <location>
        <begin position="81"/>
        <end position="100"/>
    </location>
</feature>
<protein>
    <recommendedName>
        <fullName evidence="8">Bcr/CflA family efflux transporter</fullName>
    </recommendedName>
</protein>
<evidence type="ECO:0000256" key="6">
    <source>
        <dbReference type="ARBA" id="ARBA00022989"/>
    </source>
</evidence>
<dbReference type="NCBIfam" id="TIGR00710">
    <property type="entry name" value="efflux_Bcr_CflA"/>
    <property type="match status" value="1"/>
</dbReference>
<comment type="caution">
    <text evidence="8">Lacks conserved residue(s) required for the propagation of feature annotation.</text>
</comment>
<gene>
    <name evidence="10" type="primary">bcr_2</name>
    <name evidence="10" type="ORF">ALP8811_02824</name>
</gene>
<dbReference type="InterPro" id="IPR004812">
    <property type="entry name" value="Efflux_drug-R_Bcr/CmlA"/>
</dbReference>
<feature type="transmembrane region" description="Helical" evidence="8">
    <location>
        <begin position="255"/>
        <end position="272"/>
    </location>
</feature>
<dbReference type="InterPro" id="IPR020846">
    <property type="entry name" value="MFS_dom"/>
</dbReference>
<dbReference type="Pfam" id="PF07690">
    <property type="entry name" value="MFS_1"/>
    <property type="match status" value="1"/>
</dbReference>
<dbReference type="PRINTS" id="PR01036">
    <property type="entry name" value="TCRTETB"/>
</dbReference>
<name>A0A2R8AS44_9RHOB</name>
<dbReference type="PANTHER" id="PTHR23502:SF132">
    <property type="entry name" value="POLYAMINE TRANSPORTER 2-RELATED"/>
    <property type="match status" value="1"/>
</dbReference>
<proteinExistence type="inferred from homology"/>
<feature type="domain" description="Major facilitator superfamily (MFS) profile" evidence="9">
    <location>
        <begin position="13"/>
        <end position="411"/>
    </location>
</feature>
<sequence>MTDSTSTLTRSDVPMLAFLGGLTSLTAIATDISLPAIPALASQFAVDVSATHAIVSLFLLGYAVMQPFYGPLSDSYGRKPVLLLGLMIFALASALSLQASSIEALYTLRFLQGMGAGCGPILARAILRDCYSGARAERAMAMVMFAMAFGPLIAPTLGGVLVAIFGVAGVFWALSGLSILTLAITLVWFRETFPARQAESLNFRGSLRSYVLVIRHPASRAYMLSGGFIYASMLCYISASPAVLIDGFGLPAEQYGYYFALSASALLCGALLNARLLKRVPFHMVSAMGLAVSLVGGVLMLVLSMLQIHVPLAVAGPAACVVFGLAIVLPNATARAMQPFAARAGTASAAIGSIQISLGVAAGYATGIFYDQTALPLSIGLSLCAGLAAVCFQLARQSEARHLQGAKNANC</sequence>
<dbReference type="PANTHER" id="PTHR23502">
    <property type="entry name" value="MAJOR FACILITATOR SUPERFAMILY"/>
    <property type="match status" value="1"/>
</dbReference>
<keyword evidence="8" id="KW-0997">Cell inner membrane</keyword>
<evidence type="ECO:0000256" key="4">
    <source>
        <dbReference type="ARBA" id="ARBA00022475"/>
    </source>
</evidence>
<keyword evidence="11" id="KW-1185">Reference proteome</keyword>
<feature type="transmembrane region" description="Helical" evidence="8">
    <location>
        <begin position="106"/>
        <end position="127"/>
    </location>
</feature>
<dbReference type="OrthoDB" id="9800416at2"/>
<evidence type="ECO:0000256" key="3">
    <source>
        <dbReference type="ARBA" id="ARBA00022448"/>
    </source>
</evidence>
<reference evidence="10 11" key="1">
    <citation type="submission" date="2018-03" db="EMBL/GenBank/DDBJ databases">
        <authorList>
            <person name="Keele B.F."/>
        </authorList>
    </citation>
    <scope>NUCLEOTIDE SEQUENCE [LARGE SCALE GENOMIC DNA]</scope>
    <source>
        <strain evidence="10 11">CECT 8811</strain>
    </source>
</reference>
<dbReference type="GO" id="GO:1990961">
    <property type="term" value="P:xenobiotic detoxification by transmembrane export across the plasma membrane"/>
    <property type="evidence" value="ECO:0007669"/>
    <property type="project" value="InterPro"/>
</dbReference>
<evidence type="ECO:0000256" key="8">
    <source>
        <dbReference type="RuleBase" id="RU365088"/>
    </source>
</evidence>
<dbReference type="Gene3D" id="1.20.1720.10">
    <property type="entry name" value="Multidrug resistance protein D"/>
    <property type="match status" value="1"/>
</dbReference>
<dbReference type="PROSITE" id="PS50850">
    <property type="entry name" value="MFS"/>
    <property type="match status" value="1"/>
</dbReference>
<evidence type="ECO:0000256" key="1">
    <source>
        <dbReference type="ARBA" id="ARBA00004651"/>
    </source>
</evidence>
<evidence type="ECO:0000259" key="9">
    <source>
        <dbReference type="PROSITE" id="PS50850"/>
    </source>
</evidence>
<evidence type="ECO:0000256" key="2">
    <source>
        <dbReference type="ARBA" id="ARBA00006236"/>
    </source>
</evidence>
<feature type="transmembrane region" description="Helical" evidence="8">
    <location>
        <begin position="139"/>
        <end position="164"/>
    </location>
</feature>
<dbReference type="CDD" id="cd17320">
    <property type="entry name" value="MFS_MdfA_MDR_like"/>
    <property type="match status" value="1"/>
</dbReference>
<organism evidence="10 11">
    <name type="scientific">Aliiroseovarius pelagivivens</name>
    <dbReference type="NCBI Taxonomy" id="1639690"/>
    <lineage>
        <taxon>Bacteria</taxon>
        <taxon>Pseudomonadati</taxon>
        <taxon>Pseudomonadota</taxon>
        <taxon>Alphaproteobacteria</taxon>
        <taxon>Rhodobacterales</taxon>
        <taxon>Paracoccaceae</taxon>
        <taxon>Aliiroseovarius</taxon>
    </lineage>
</organism>
<dbReference type="SUPFAM" id="SSF103473">
    <property type="entry name" value="MFS general substrate transporter"/>
    <property type="match status" value="1"/>
</dbReference>
<feature type="transmembrane region" description="Helical" evidence="8">
    <location>
        <begin position="312"/>
        <end position="332"/>
    </location>
</feature>
<evidence type="ECO:0000313" key="10">
    <source>
        <dbReference type="EMBL" id="SPF78892.1"/>
    </source>
</evidence>
<dbReference type="EMBL" id="OMOI01000002">
    <property type="protein sequence ID" value="SPF78892.1"/>
    <property type="molecule type" value="Genomic_DNA"/>
</dbReference>
<keyword evidence="6 8" id="KW-1133">Transmembrane helix</keyword>
<feature type="transmembrane region" description="Helical" evidence="8">
    <location>
        <begin position="221"/>
        <end position="243"/>
    </location>
</feature>
<dbReference type="Proteomes" id="UP000244911">
    <property type="component" value="Unassembled WGS sequence"/>
</dbReference>
<dbReference type="RefSeq" id="WP_146184032.1">
    <property type="nucleotide sequence ID" value="NZ_OMOI01000002.1"/>
</dbReference>
<feature type="transmembrane region" description="Helical" evidence="8">
    <location>
        <begin position="51"/>
        <end position="69"/>
    </location>
</feature>
<dbReference type="AlphaFoldDB" id="A0A2R8AS44"/>
<comment type="similarity">
    <text evidence="2 8">Belongs to the major facilitator superfamily. Bcr/CmlA family.</text>
</comment>
<feature type="transmembrane region" description="Helical" evidence="8">
    <location>
        <begin position="344"/>
        <end position="369"/>
    </location>
</feature>
<keyword evidence="3 8" id="KW-0813">Transport</keyword>
<keyword evidence="4" id="KW-1003">Cell membrane</keyword>
<evidence type="ECO:0000256" key="7">
    <source>
        <dbReference type="ARBA" id="ARBA00023136"/>
    </source>
</evidence>
<evidence type="ECO:0000256" key="5">
    <source>
        <dbReference type="ARBA" id="ARBA00022692"/>
    </source>
</evidence>
<feature type="transmembrane region" description="Helical" evidence="8">
    <location>
        <begin position="284"/>
        <end position="306"/>
    </location>
</feature>
<evidence type="ECO:0000313" key="11">
    <source>
        <dbReference type="Proteomes" id="UP000244911"/>
    </source>
</evidence>
<keyword evidence="7 8" id="KW-0472">Membrane</keyword>
<dbReference type="InterPro" id="IPR011701">
    <property type="entry name" value="MFS"/>
</dbReference>
<feature type="transmembrane region" description="Helical" evidence="8">
    <location>
        <begin position="375"/>
        <end position="395"/>
    </location>
</feature>
<dbReference type="GO" id="GO:0005886">
    <property type="term" value="C:plasma membrane"/>
    <property type="evidence" value="ECO:0007669"/>
    <property type="project" value="UniProtKB-SubCell"/>
</dbReference>
<comment type="subcellular location">
    <subcellularLocation>
        <location evidence="8">Cell inner membrane</location>
        <topology evidence="8">Multi-pass membrane protein</topology>
    </subcellularLocation>
    <subcellularLocation>
        <location evidence="1">Cell membrane</location>
        <topology evidence="1">Multi-pass membrane protein</topology>
    </subcellularLocation>
</comment>
<feature type="transmembrane region" description="Helical" evidence="8">
    <location>
        <begin position="170"/>
        <end position="189"/>
    </location>
</feature>
<keyword evidence="5 8" id="KW-0812">Transmembrane</keyword>
<dbReference type="GO" id="GO:0042910">
    <property type="term" value="F:xenobiotic transmembrane transporter activity"/>
    <property type="evidence" value="ECO:0007669"/>
    <property type="project" value="InterPro"/>
</dbReference>